<dbReference type="PROSITE" id="PS51720">
    <property type="entry name" value="G_AIG1"/>
    <property type="match status" value="2"/>
</dbReference>
<organism evidence="6 7">
    <name type="scientific">Anabarilius grahami</name>
    <name type="common">Kanglang fish</name>
    <name type="synonym">Barilius grahami</name>
    <dbReference type="NCBI Taxonomy" id="495550"/>
    <lineage>
        <taxon>Eukaryota</taxon>
        <taxon>Metazoa</taxon>
        <taxon>Chordata</taxon>
        <taxon>Craniata</taxon>
        <taxon>Vertebrata</taxon>
        <taxon>Euteleostomi</taxon>
        <taxon>Actinopterygii</taxon>
        <taxon>Neopterygii</taxon>
        <taxon>Teleostei</taxon>
        <taxon>Ostariophysi</taxon>
        <taxon>Cypriniformes</taxon>
        <taxon>Xenocyprididae</taxon>
        <taxon>Xenocypridinae</taxon>
        <taxon>Xenocypridinae incertae sedis</taxon>
        <taxon>Anabarilius</taxon>
    </lineage>
</organism>
<comment type="similarity">
    <text evidence="1">Belongs to the TRAFAC class TrmE-Era-EngA-EngB-Septin-like GTPase superfamily. AIG1/Toc34/Toc159-like paraseptin GTPase family. IAN subfamily.</text>
</comment>
<dbReference type="PANTHER" id="PTHR10903">
    <property type="entry name" value="GTPASE, IMAP FAMILY MEMBER-RELATED"/>
    <property type="match status" value="1"/>
</dbReference>
<feature type="domain" description="AIG1-type G" evidence="5">
    <location>
        <begin position="1"/>
        <end position="161"/>
    </location>
</feature>
<keyword evidence="2" id="KW-0547">Nucleotide-binding</keyword>
<dbReference type="EMBL" id="RJVU01034768">
    <property type="protein sequence ID" value="ROL47942.1"/>
    <property type="molecule type" value="Genomic_DNA"/>
</dbReference>
<dbReference type="InterPro" id="IPR027417">
    <property type="entry name" value="P-loop_NTPase"/>
</dbReference>
<dbReference type="Proteomes" id="UP000281406">
    <property type="component" value="Unassembled WGS sequence"/>
</dbReference>
<dbReference type="SUPFAM" id="SSF52540">
    <property type="entry name" value="P-loop containing nucleoside triphosphate hydrolases"/>
    <property type="match status" value="2"/>
</dbReference>
<dbReference type="Pfam" id="PF04548">
    <property type="entry name" value="AIG1"/>
    <property type="match status" value="2"/>
</dbReference>
<dbReference type="PANTHER" id="PTHR10903:SF107">
    <property type="entry name" value="GTPASE IMAP FAMILY MEMBER 4-LIKE-RELATED"/>
    <property type="match status" value="1"/>
</dbReference>
<keyword evidence="7" id="KW-1185">Reference proteome</keyword>
<dbReference type="Gene3D" id="3.40.50.300">
    <property type="entry name" value="P-loop containing nucleotide triphosphate hydrolases"/>
    <property type="match status" value="2"/>
</dbReference>
<dbReference type="AlphaFoldDB" id="A0A3N0YP19"/>
<feature type="domain" description="AIG1-type G" evidence="5">
    <location>
        <begin position="199"/>
        <end position="397"/>
    </location>
</feature>
<proteinExistence type="inferred from homology"/>
<keyword evidence="3" id="KW-0342">GTP-binding</keyword>
<dbReference type="InterPro" id="IPR045058">
    <property type="entry name" value="GIMA/IAN/Toc"/>
</dbReference>
<evidence type="ECO:0000256" key="4">
    <source>
        <dbReference type="SAM" id="Coils"/>
    </source>
</evidence>
<evidence type="ECO:0000313" key="6">
    <source>
        <dbReference type="EMBL" id="ROL47942.1"/>
    </source>
</evidence>
<name>A0A3N0YP19_ANAGA</name>
<dbReference type="OrthoDB" id="9982588at2759"/>
<evidence type="ECO:0000313" key="7">
    <source>
        <dbReference type="Proteomes" id="UP000281406"/>
    </source>
</evidence>
<feature type="coiled-coil region" evidence="4">
    <location>
        <begin position="355"/>
        <end position="385"/>
    </location>
</feature>
<comment type="caution">
    <text evidence="6">The sequence shown here is derived from an EMBL/GenBank/DDBJ whole genome shotgun (WGS) entry which is preliminary data.</text>
</comment>
<protein>
    <submittedName>
        <fullName evidence="6">GTPase IMAP family member 8</fullName>
    </submittedName>
</protein>
<dbReference type="InterPro" id="IPR006703">
    <property type="entry name" value="G_AIG1"/>
</dbReference>
<gene>
    <name evidence="6" type="ORF">DPX16_21809</name>
</gene>
<dbReference type="GO" id="GO:0005525">
    <property type="term" value="F:GTP binding"/>
    <property type="evidence" value="ECO:0007669"/>
    <property type="project" value="UniProtKB-KW"/>
</dbReference>
<accession>A0A3N0YP19</accession>
<sequence>MEGNIHGRKIILVDTPGWWKCYQLCDTPERLKAELVKSTNICPPGPHVFLLVIEVDFAFSEKHRKVAEGHMQFIGDDIWNQTIIVFTKLKHLGDKTMEQYVEREGENLNKLTQKCGNRYVGFDTNLDTDGSQVKELLRQIEKLVSENNGCFFQVDARKLMDLEITMKNVEEKAAAREHQVLEKRRKLKEIKSADAGNDATPLNIVLLGWVLSGKTLAGSVILGTDISFDKTEKCVRTCGKVNGRQIAVVDTPSWWKFLPHQLNTDSVKTEILKAIDSSPHAFLLVIPADTSFLEEQLEVILENMRPLGEKVWRQTMVLFTWGGSLGNKPIEYHIESEGDALVRLIEMCGNRYHVFESMKEDHTQVNQLLEKIEEMLIESALLKSNDEHQGEKKKSQEREVLSEWIPVKDVKKLLNEEWDRSDAIMKEMLKTMTPQRVVKRGESIQLPLDLSGEAINTELFINKHQLKDALEREWNRREAVDSSRIQYKLKCLDGNDMSSCINDEDIQMSLAKVHNWYQRHYSSDYGSASSYEEYDKTEQDRD</sequence>
<evidence type="ECO:0000256" key="3">
    <source>
        <dbReference type="ARBA" id="ARBA00023134"/>
    </source>
</evidence>
<reference evidence="6 7" key="1">
    <citation type="submission" date="2018-10" db="EMBL/GenBank/DDBJ databases">
        <title>Genome assembly for a Yunnan-Guizhou Plateau 3E fish, Anabarilius grahami (Regan), and its evolutionary and genetic applications.</title>
        <authorList>
            <person name="Jiang W."/>
        </authorList>
    </citation>
    <scope>NUCLEOTIDE SEQUENCE [LARGE SCALE GENOMIC DNA]</scope>
    <source>
        <strain evidence="6">AG-KIZ</strain>
        <tissue evidence="6">Muscle</tissue>
    </source>
</reference>
<evidence type="ECO:0000259" key="5">
    <source>
        <dbReference type="PROSITE" id="PS51720"/>
    </source>
</evidence>
<keyword evidence="4" id="KW-0175">Coiled coil</keyword>
<evidence type="ECO:0000256" key="1">
    <source>
        <dbReference type="ARBA" id="ARBA00008535"/>
    </source>
</evidence>
<evidence type="ECO:0000256" key="2">
    <source>
        <dbReference type="ARBA" id="ARBA00022741"/>
    </source>
</evidence>